<dbReference type="STRING" id="240159.A0A4U5VS18"/>
<accession>A0A4U5VS18</accession>
<organism evidence="2 3">
    <name type="scientific">Collichthys lucidus</name>
    <name type="common">Big head croaker</name>
    <name type="synonym">Sciaena lucida</name>
    <dbReference type="NCBI Taxonomy" id="240159"/>
    <lineage>
        <taxon>Eukaryota</taxon>
        <taxon>Metazoa</taxon>
        <taxon>Chordata</taxon>
        <taxon>Craniata</taxon>
        <taxon>Vertebrata</taxon>
        <taxon>Euteleostomi</taxon>
        <taxon>Actinopterygii</taxon>
        <taxon>Neopterygii</taxon>
        <taxon>Teleostei</taxon>
        <taxon>Neoteleostei</taxon>
        <taxon>Acanthomorphata</taxon>
        <taxon>Eupercaria</taxon>
        <taxon>Sciaenidae</taxon>
        <taxon>Collichthys</taxon>
    </lineage>
</organism>
<dbReference type="Proteomes" id="UP000298787">
    <property type="component" value="Chromosome 23"/>
</dbReference>
<feature type="region of interest" description="Disordered" evidence="1">
    <location>
        <begin position="1"/>
        <end position="24"/>
    </location>
</feature>
<proteinExistence type="predicted"/>
<evidence type="ECO:0000313" key="2">
    <source>
        <dbReference type="EMBL" id="TKS91438.1"/>
    </source>
</evidence>
<keyword evidence="3" id="KW-1185">Reference proteome</keyword>
<sequence>MQPGQVAPNQNFLNRPPGPIPVSHGNVQQQSVVVGMPPVSQVSMMEEQQRQNNMMTMRAAVPANQQPPVSGAPPNQVAQSGQAAPQGPILRLSNPGANPQLRSLLLSQQQPQGGVPHMSGMMSHQGLGQQLVHPTPGGGAQMQGQWRQPLAGQILMSGGQRGAVPQPGMPSVTSVMEDEILMDLI</sequence>
<dbReference type="EMBL" id="CM014100">
    <property type="protein sequence ID" value="TKS91438.1"/>
    <property type="molecule type" value="Genomic_DNA"/>
</dbReference>
<evidence type="ECO:0000313" key="3">
    <source>
        <dbReference type="Proteomes" id="UP000298787"/>
    </source>
</evidence>
<reference evidence="2 3" key="1">
    <citation type="submission" date="2019-01" db="EMBL/GenBank/DDBJ databases">
        <title>Genome Assembly of Collichthys lucidus.</title>
        <authorList>
            <person name="Cai M."/>
            <person name="Xiao S."/>
        </authorList>
    </citation>
    <scope>NUCLEOTIDE SEQUENCE [LARGE SCALE GENOMIC DNA]</scope>
    <source>
        <strain evidence="2">JT15FE1705JMU</strain>
        <tissue evidence="2">Muscle</tissue>
    </source>
</reference>
<protein>
    <submittedName>
        <fullName evidence="2">Mediator of RNA polymerase II transcription subunit 25</fullName>
    </submittedName>
</protein>
<gene>
    <name evidence="2" type="ORF">D9C73_026363</name>
</gene>
<dbReference type="AlphaFoldDB" id="A0A4U5VS18"/>
<name>A0A4U5VS18_COLLU</name>
<evidence type="ECO:0000256" key="1">
    <source>
        <dbReference type="SAM" id="MobiDB-lite"/>
    </source>
</evidence>
<feature type="region of interest" description="Disordered" evidence="1">
    <location>
        <begin position="64"/>
        <end position="90"/>
    </location>
</feature>